<keyword evidence="9" id="KW-0539">Nucleus</keyword>
<keyword evidence="8" id="KW-0804">Transcription</keyword>
<evidence type="ECO:0000256" key="8">
    <source>
        <dbReference type="ARBA" id="ARBA00023163"/>
    </source>
</evidence>
<evidence type="ECO:0000256" key="7">
    <source>
        <dbReference type="ARBA" id="ARBA00023125"/>
    </source>
</evidence>
<protein>
    <recommendedName>
        <fullName evidence="12">BED-type domain-containing protein</fullName>
    </recommendedName>
</protein>
<dbReference type="GO" id="GO:0046983">
    <property type="term" value="F:protein dimerization activity"/>
    <property type="evidence" value="ECO:0007669"/>
    <property type="project" value="InterPro"/>
</dbReference>
<dbReference type="EMBL" id="CM010720">
    <property type="protein sequence ID" value="RZC64970.1"/>
    <property type="molecule type" value="Genomic_DNA"/>
</dbReference>
<keyword evidence="4 10" id="KW-0863">Zinc-finger</keyword>
<evidence type="ECO:0000256" key="11">
    <source>
        <dbReference type="SAM" id="MobiDB-lite"/>
    </source>
</evidence>
<feature type="region of interest" description="Disordered" evidence="11">
    <location>
        <begin position="90"/>
        <end position="177"/>
    </location>
</feature>
<dbReference type="InterPro" id="IPR052035">
    <property type="entry name" value="ZnF_BED_domain_contain"/>
</dbReference>
<dbReference type="PANTHER" id="PTHR46481:SF10">
    <property type="entry name" value="ZINC FINGER BED DOMAIN-CONTAINING PROTEIN 39"/>
    <property type="match status" value="1"/>
</dbReference>
<evidence type="ECO:0000256" key="10">
    <source>
        <dbReference type="PROSITE-ProRule" id="PRU00027"/>
    </source>
</evidence>
<evidence type="ECO:0000313" key="14">
    <source>
        <dbReference type="Proteomes" id="UP000316621"/>
    </source>
</evidence>
<accession>A0A4Y7JY60</accession>
<dbReference type="PROSITE" id="PS50808">
    <property type="entry name" value="ZF_BED"/>
    <property type="match status" value="1"/>
</dbReference>
<dbReference type="SUPFAM" id="SSF140996">
    <property type="entry name" value="Hermes dimerisation domain"/>
    <property type="match status" value="1"/>
</dbReference>
<evidence type="ECO:0000256" key="2">
    <source>
        <dbReference type="ARBA" id="ARBA00011738"/>
    </source>
</evidence>
<dbReference type="Pfam" id="PF05699">
    <property type="entry name" value="Dimer_Tnp_hAT"/>
    <property type="match status" value="1"/>
</dbReference>
<evidence type="ECO:0000256" key="1">
    <source>
        <dbReference type="ARBA" id="ARBA00004123"/>
    </source>
</evidence>
<dbReference type="PANTHER" id="PTHR46481">
    <property type="entry name" value="ZINC FINGER BED DOMAIN-CONTAINING PROTEIN 4"/>
    <property type="match status" value="1"/>
</dbReference>
<dbReference type="SUPFAM" id="SSF57667">
    <property type="entry name" value="beta-beta-alpha zinc fingers"/>
    <property type="match status" value="1"/>
</dbReference>
<feature type="region of interest" description="Disordered" evidence="11">
    <location>
        <begin position="1"/>
        <end position="28"/>
    </location>
</feature>
<dbReference type="GO" id="GO:0009791">
    <property type="term" value="P:post-embryonic development"/>
    <property type="evidence" value="ECO:0007669"/>
    <property type="project" value="UniProtKB-ARBA"/>
</dbReference>
<dbReference type="GO" id="GO:0005634">
    <property type="term" value="C:nucleus"/>
    <property type="evidence" value="ECO:0007669"/>
    <property type="project" value="UniProtKB-SubCell"/>
</dbReference>
<feature type="compositionally biased region" description="Low complexity" evidence="11">
    <location>
        <begin position="92"/>
        <end position="102"/>
    </location>
</feature>
<gene>
    <name evidence="13" type="ORF">C5167_008658</name>
</gene>
<dbReference type="Proteomes" id="UP000316621">
    <property type="component" value="Chromosome 6"/>
</dbReference>
<proteinExistence type="predicted"/>
<feature type="domain" description="BED-type" evidence="12">
    <location>
        <begin position="180"/>
        <end position="234"/>
    </location>
</feature>
<dbReference type="SMART" id="SM00614">
    <property type="entry name" value="ZnF_BED"/>
    <property type="match status" value="1"/>
</dbReference>
<evidence type="ECO:0000256" key="4">
    <source>
        <dbReference type="ARBA" id="ARBA00022771"/>
    </source>
</evidence>
<keyword evidence="3" id="KW-0479">Metal-binding</keyword>
<keyword evidence="7" id="KW-0238">DNA-binding</keyword>
<dbReference type="Gramene" id="RZC64970">
    <property type="protein sequence ID" value="RZC64970"/>
    <property type="gene ID" value="C5167_008658"/>
</dbReference>
<dbReference type="AlphaFoldDB" id="A0A4Y7JY60"/>
<reference evidence="13 14" key="1">
    <citation type="journal article" date="2018" name="Science">
        <title>The opium poppy genome and morphinan production.</title>
        <authorList>
            <person name="Guo L."/>
            <person name="Winzer T."/>
            <person name="Yang X."/>
            <person name="Li Y."/>
            <person name="Ning Z."/>
            <person name="He Z."/>
            <person name="Teodor R."/>
            <person name="Lu Y."/>
            <person name="Bowser T.A."/>
            <person name="Graham I.A."/>
            <person name="Ye K."/>
        </authorList>
    </citation>
    <scope>NUCLEOTIDE SEQUENCE [LARGE SCALE GENOMIC DNA]</scope>
    <source>
        <strain evidence="14">cv. HN1</strain>
        <tissue evidence="13">Leaves</tissue>
    </source>
</reference>
<evidence type="ECO:0000256" key="6">
    <source>
        <dbReference type="ARBA" id="ARBA00023015"/>
    </source>
</evidence>
<dbReference type="InterPro" id="IPR036236">
    <property type="entry name" value="Znf_C2H2_sf"/>
</dbReference>
<evidence type="ECO:0000256" key="9">
    <source>
        <dbReference type="ARBA" id="ARBA00023242"/>
    </source>
</evidence>
<dbReference type="InterPro" id="IPR003656">
    <property type="entry name" value="Znf_BED"/>
</dbReference>
<evidence type="ECO:0000259" key="12">
    <source>
        <dbReference type="PROSITE" id="PS50808"/>
    </source>
</evidence>
<dbReference type="GO" id="GO:0003677">
    <property type="term" value="F:DNA binding"/>
    <property type="evidence" value="ECO:0007669"/>
    <property type="project" value="UniProtKB-KW"/>
</dbReference>
<feature type="compositionally biased region" description="Low complexity" evidence="11">
    <location>
        <begin position="113"/>
        <end position="138"/>
    </location>
</feature>
<dbReference type="InterPro" id="IPR012337">
    <property type="entry name" value="RNaseH-like_sf"/>
</dbReference>
<keyword evidence="6" id="KW-0805">Transcription regulation</keyword>
<comment type="subcellular location">
    <subcellularLocation>
        <location evidence="1">Nucleus</location>
    </subcellularLocation>
</comment>
<dbReference type="GO" id="GO:0008270">
    <property type="term" value="F:zinc ion binding"/>
    <property type="evidence" value="ECO:0007669"/>
    <property type="project" value="UniProtKB-KW"/>
</dbReference>
<comment type="subunit">
    <text evidence="2">Homodimer.</text>
</comment>
<dbReference type="InterPro" id="IPR025525">
    <property type="entry name" value="hAT-like_transposase_RNase-H"/>
</dbReference>
<sequence>MITVRYSVTRSDRPDDGSSMQPPNDHLKMVPRLDPLIPDIKHVTNWGILTGRKLVQEALSRDSSGVVQSNFSLITPTSVVFQTCLLTMRGGSSSTPTASVSSNKRPPRPPPNASSDGGANSAGGASAAKDANVAGDASADGDATEAVIKVTETHSNKRKTPEDATEDDTEVSQVTEPKGRKRYDVWNHFDMDPKPSKYAKCRHCKTKIAAQGTKYGTGGMNNHLKICKKMPKEEKGQQTLDFQPARLGGEGKLVATNFNQDACTKAVILFVILDEQPFRVVEGEGFKELCRVLESRFKIPSRMTISRGVLNLYEAEKEKIKNYFKENNVRVCLTTDTWTSNSQNKSYMVVTAHFIDKDWKLHKLVINFFQILGHSGEVIGKMLEECLLDWELPGVFTITLDNVSANDLAIDYLRDDGHLKEQVISSNGVLNTKFMQVRCAAHVLALVVNAGLGEYHMAIKRVRAVVKHVMSSPARLSKFMDCAKQEKIDCRKGLVLDVDTRWNSTYMMLEAACRYQKAFERLAREDKAFKKKFCFNERSIPPVFSTSTGASNDVDIEEASTIAHNKGKKKAPPPPPIHAPYMEDWANARSFGKNLKVFYDLTVKFSYCTRVTSHELLFNLSVIHRTMNTWVKSSDPFLSGMGTKMLDKFNKYWGEYEKMNTLMFIAVLLDPHEKMKGLNFILDTLDITGPSLRKHLSTYVKTDFQELFEEYKCLYANDENMSTVTGDCNNVTQSSGVTDDEDSAYASLIAERAREDEEDDNVEGKTELELYLEEKREPRISHSGVQFEILGWWRTNSTRYPVLSHMARDILAIPVSSVASESAFSTGRRVIDSYRSSLLPKTVEALICTQSWLRTPVDLDPNTLGTDDAEDVSEFLGSLATSKFIRIDIDDDEEEEDSTLLS</sequence>
<keyword evidence="14" id="KW-1185">Reference proteome</keyword>
<evidence type="ECO:0000313" key="13">
    <source>
        <dbReference type="EMBL" id="RZC64970.1"/>
    </source>
</evidence>
<dbReference type="Pfam" id="PF14372">
    <property type="entry name" value="hAT-like_RNase-H"/>
    <property type="match status" value="1"/>
</dbReference>
<evidence type="ECO:0000256" key="3">
    <source>
        <dbReference type="ARBA" id="ARBA00022723"/>
    </source>
</evidence>
<organism evidence="13 14">
    <name type="scientific">Papaver somniferum</name>
    <name type="common">Opium poppy</name>
    <dbReference type="NCBI Taxonomy" id="3469"/>
    <lineage>
        <taxon>Eukaryota</taxon>
        <taxon>Viridiplantae</taxon>
        <taxon>Streptophyta</taxon>
        <taxon>Embryophyta</taxon>
        <taxon>Tracheophyta</taxon>
        <taxon>Spermatophyta</taxon>
        <taxon>Magnoliopsida</taxon>
        <taxon>Ranunculales</taxon>
        <taxon>Papaveraceae</taxon>
        <taxon>Papaveroideae</taxon>
        <taxon>Papaver</taxon>
    </lineage>
</organism>
<keyword evidence="5" id="KW-0862">Zinc</keyword>
<dbReference type="InterPro" id="IPR008906">
    <property type="entry name" value="HATC_C_dom"/>
</dbReference>
<evidence type="ECO:0000256" key="5">
    <source>
        <dbReference type="ARBA" id="ARBA00022833"/>
    </source>
</evidence>
<name>A0A4Y7JY60_PAPSO</name>
<feature type="compositionally biased region" description="Basic and acidic residues" evidence="11">
    <location>
        <begin position="151"/>
        <end position="162"/>
    </location>
</feature>
<dbReference type="STRING" id="3469.A0A4Y7JY60"/>
<dbReference type="SUPFAM" id="SSF53098">
    <property type="entry name" value="Ribonuclease H-like"/>
    <property type="match status" value="1"/>
</dbReference>
<dbReference type="Pfam" id="PF02892">
    <property type="entry name" value="zf-BED"/>
    <property type="match status" value="1"/>
</dbReference>